<name>A0ABW0Z041_9ACTN</name>
<keyword evidence="3" id="KW-1185">Reference proteome</keyword>
<dbReference type="RefSeq" id="WP_390316212.1">
    <property type="nucleotide sequence ID" value="NZ_JBHSPB010000006.1"/>
</dbReference>
<dbReference type="EMBL" id="JBHSPB010000006">
    <property type="protein sequence ID" value="MFC5721006.1"/>
    <property type="molecule type" value="Genomic_DNA"/>
</dbReference>
<reference evidence="3" key="1">
    <citation type="journal article" date="2019" name="Int. J. Syst. Evol. Microbiol.">
        <title>The Global Catalogue of Microorganisms (GCM) 10K type strain sequencing project: providing services to taxonomists for standard genome sequencing and annotation.</title>
        <authorList>
            <consortium name="The Broad Institute Genomics Platform"/>
            <consortium name="The Broad Institute Genome Sequencing Center for Infectious Disease"/>
            <person name="Wu L."/>
            <person name="Ma J."/>
        </authorList>
    </citation>
    <scope>NUCLEOTIDE SEQUENCE [LARGE SCALE GENOMIC DNA]</scope>
    <source>
        <strain evidence="3">CGMCC 4.7304</strain>
    </source>
</reference>
<evidence type="ECO:0000313" key="3">
    <source>
        <dbReference type="Proteomes" id="UP001596083"/>
    </source>
</evidence>
<feature type="transmembrane region" description="Helical" evidence="1">
    <location>
        <begin position="56"/>
        <end position="76"/>
    </location>
</feature>
<organism evidence="2 3">
    <name type="scientific">Streptomyces gamaensis</name>
    <dbReference type="NCBI Taxonomy" id="1763542"/>
    <lineage>
        <taxon>Bacteria</taxon>
        <taxon>Bacillati</taxon>
        <taxon>Actinomycetota</taxon>
        <taxon>Actinomycetes</taxon>
        <taxon>Kitasatosporales</taxon>
        <taxon>Streptomycetaceae</taxon>
        <taxon>Streptomyces</taxon>
    </lineage>
</organism>
<proteinExistence type="predicted"/>
<evidence type="ECO:0000313" key="2">
    <source>
        <dbReference type="EMBL" id="MFC5721006.1"/>
    </source>
</evidence>
<keyword evidence="1" id="KW-1133">Transmembrane helix</keyword>
<sequence length="89" mass="9421">MTEKESSLRGGGFIKGSVFGLGEMLGGMLLGWRSLFLGCCGTVAGFGGAITNSGLATRMTLLGIGCVSLVLAWVSWKHMKRRQNERGNP</sequence>
<comment type="caution">
    <text evidence="2">The sequence shown here is derived from an EMBL/GenBank/DDBJ whole genome shotgun (WGS) entry which is preliminary data.</text>
</comment>
<dbReference type="Proteomes" id="UP001596083">
    <property type="component" value="Unassembled WGS sequence"/>
</dbReference>
<evidence type="ECO:0000256" key="1">
    <source>
        <dbReference type="SAM" id="Phobius"/>
    </source>
</evidence>
<keyword evidence="1" id="KW-0472">Membrane</keyword>
<protein>
    <submittedName>
        <fullName evidence="2">Uncharacterized protein</fullName>
    </submittedName>
</protein>
<keyword evidence="1" id="KW-0812">Transmembrane</keyword>
<accession>A0ABW0Z041</accession>
<gene>
    <name evidence="2" type="ORF">ACFP1Z_12590</name>
</gene>